<dbReference type="InterPro" id="IPR009006">
    <property type="entry name" value="Ala_racemase/Decarboxylase_C"/>
</dbReference>
<dbReference type="InterPro" id="IPR000821">
    <property type="entry name" value="Ala_racemase"/>
</dbReference>
<evidence type="ECO:0000313" key="9">
    <source>
        <dbReference type="Proteomes" id="UP000824321"/>
    </source>
</evidence>
<dbReference type="InterPro" id="IPR001608">
    <property type="entry name" value="Ala_racemase_N"/>
</dbReference>
<evidence type="ECO:0000256" key="3">
    <source>
        <dbReference type="ARBA" id="ARBA00013089"/>
    </source>
</evidence>
<evidence type="ECO:0000256" key="2">
    <source>
        <dbReference type="ARBA" id="ARBA00001933"/>
    </source>
</evidence>
<gene>
    <name evidence="8" type="primary">alr</name>
    <name evidence="8" type="ORF">K3136_01560</name>
</gene>
<dbReference type="CDD" id="cd00430">
    <property type="entry name" value="PLPDE_III_AR"/>
    <property type="match status" value="1"/>
</dbReference>
<dbReference type="InterPro" id="IPR029066">
    <property type="entry name" value="PLP-binding_barrel"/>
</dbReference>
<dbReference type="EC" id="5.1.1.1" evidence="3 6"/>
<dbReference type="PRINTS" id="PR00992">
    <property type="entry name" value="ALARACEMASE"/>
</dbReference>
<sequence length="371" mass="39865">MVGPAQRPAGRFRGFGRSAARIARHPVSEVPPPTLRLKIDRDALASNWSALDRMSGKARAGAAVKADCYGLGVENCLPTLIEAGARDFFVAHWSEVAPVLEHAAPEQVAVLHGPLDSSEAAYARATGVRPVIDSVRQAKLWTESGGGPCHLMVDSGINRLGIRPEEISDPLVQSLEVEVLMSHLACADEDSTMNARQLADFRAILPMIDHQAESLANSAGIALGSDYHFDLTRPGLSLYGGVPRQELESSISQVAYPEAAIIQTRNLRAGETVGYNATFTAKHDMRVGVLSLGYADGILRSWGGAAFGHEGRSLPILGKVSMDMIVIDLDAAPELVEGDWVSLPYSLPDAARQTALSQYELLTVLGHRFDR</sequence>
<feature type="active site" description="Proton acceptor; specific for D-alanine" evidence="6">
    <location>
        <position position="65"/>
    </location>
</feature>
<name>A0ABX9A2E2_9SPHN</name>
<dbReference type="GO" id="GO:0008784">
    <property type="term" value="F:alanine racemase activity"/>
    <property type="evidence" value="ECO:0007669"/>
    <property type="project" value="UniProtKB-EC"/>
</dbReference>
<comment type="catalytic activity">
    <reaction evidence="1 6">
        <text>L-alanine = D-alanine</text>
        <dbReference type="Rhea" id="RHEA:20249"/>
        <dbReference type="ChEBI" id="CHEBI:57416"/>
        <dbReference type="ChEBI" id="CHEBI:57972"/>
        <dbReference type="EC" id="5.1.1.1"/>
    </reaction>
</comment>
<dbReference type="PANTHER" id="PTHR30511:SF0">
    <property type="entry name" value="ALANINE RACEMASE, CATABOLIC-RELATED"/>
    <property type="match status" value="1"/>
</dbReference>
<dbReference type="SUPFAM" id="SSF50621">
    <property type="entry name" value="Alanine racemase C-terminal domain-like"/>
    <property type="match status" value="1"/>
</dbReference>
<dbReference type="HAMAP" id="MF_01201">
    <property type="entry name" value="Ala_racemase"/>
    <property type="match status" value="1"/>
</dbReference>
<evidence type="ECO:0000256" key="4">
    <source>
        <dbReference type="ARBA" id="ARBA00022898"/>
    </source>
</evidence>
<dbReference type="Pfam" id="PF01168">
    <property type="entry name" value="Ala_racemase_N"/>
    <property type="match status" value="1"/>
</dbReference>
<feature type="active site" description="Proton acceptor; specific for L-alanine" evidence="6">
    <location>
        <position position="275"/>
    </location>
</feature>
<keyword evidence="9" id="KW-1185">Reference proteome</keyword>
<feature type="modified residue" description="N6-(pyridoxal phosphate)lysine" evidence="6">
    <location>
        <position position="65"/>
    </location>
</feature>
<dbReference type="Gene3D" id="2.40.37.10">
    <property type="entry name" value="Lyase, Ornithine Decarboxylase, Chain A, domain 1"/>
    <property type="match status" value="1"/>
</dbReference>
<dbReference type="Pfam" id="PF00842">
    <property type="entry name" value="Ala_racemase_C"/>
    <property type="match status" value="1"/>
</dbReference>
<feature type="binding site" evidence="6">
    <location>
        <position position="159"/>
    </location>
    <ligand>
        <name>substrate</name>
    </ligand>
</feature>
<dbReference type="InterPro" id="IPR011079">
    <property type="entry name" value="Ala_racemase_C"/>
</dbReference>
<protein>
    <recommendedName>
        <fullName evidence="3 6">Alanine racemase</fullName>
        <ecNumber evidence="3 6">5.1.1.1</ecNumber>
    </recommendedName>
</protein>
<feature type="domain" description="Alanine racemase C-terminal" evidence="7">
    <location>
        <begin position="254"/>
        <end position="371"/>
    </location>
</feature>
<evidence type="ECO:0000259" key="7">
    <source>
        <dbReference type="SMART" id="SM01005"/>
    </source>
</evidence>
<reference evidence="8 9" key="1">
    <citation type="submission" date="2021-08" db="EMBL/GenBank/DDBJ databases">
        <title>Comparative Genomics Analysis of the Genus Qipengyuania Reveals Extensive Genetic Diversity and Metabolic Versatility, Including the Description of Fifteen Novel Species.</title>
        <authorList>
            <person name="Liu Y."/>
        </authorList>
    </citation>
    <scope>NUCLEOTIDE SEQUENCE [LARGE SCALE GENOMIC DNA]</scope>
    <source>
        <strain evidence="8 9">1NDH1</strain>
    </source>
</reference>
<evidence type="ECO:0000313" key="8">
    <source>
        <dbReference type="EMBL" id="QZD95441.1"/>
    </source>
</evidence>
<evidence type="ECO:0000256" key="1">
    <source>
        <dbReference type="ARBA" id="ARBA00000316"/>
    </source>
</evidence>
<evidence type="ECO:0000256" key="5">
    <source>
        <dbReference type="ARBA" id="ARBA00023235"/>
    </source>
</evidence>
<dbReference type="NCBIfam" id="TIGR00492">
    <property type="entry name" value="alr"/>
    <property type="match status" value="1"/>
</dbReference>
<dbReference type="EMBL" id="CP081294">
    <property type="protein sequence ID" value="QZD95441.1"/>
    <property type="molecule type" value="Genomic_DNA"/>
</dbReference>
<comment type="pathway">
    <text evidence="6">Amino-acid biosynthesis; D-alanine biosynthesis; D-alanine from L-alanine: step 1/1.</text>
</comment>
<organism evidence="8 9">
    <name type="scientific">Qipengyuania gelatinilytica</name>
    <dbReference type="NCBI Taxonomy" id="2867231"/>
    <lineage>
        <taxon>Bacteria</taxon>
        <taxon>Pseudomonadati</taxon>
        <taxon>Pseudomonadota</taxon>
        <taxon>Alphaproteobacteria</taxon>
        <taxon>Sphingomonadales</taxon>
        <taxon>Erythrobacteraceae</taxon>
        <taxon>Qipengyuania</taxon>
    </lineage>
</organism>
<dbReference type="PANTHER" id="PTHR30511">
    <property type="entry name" value="ALANINE RACEMASE"/>
    <property type="match status" value="1"/>
</dbReference>
<dbReference type="Gene3D" id="3.20.20.10">
    <property type="entry name" value="Alanine racemase"/>
    <property type="match status" value="1"/>
</dbReference>
<comment type="similarity">
    <text evidence="6">Belongs to the alanine racemase family.</text>
</comment>
<comment type="function">
    <text evidence="6">Catalyzes the interconversion of L-alanine and D-alanine. May also act on other amino acids.</text>
</comment>
<accession>A0ABX9A2E2</accession>
<proteinExistence type="inferred from homology"/>
<keyword evidence="5 6" id="KW-0413">Isomerase</keyword>
<keyword evidence="4 6" id="KW-0663">Pyridoxal phosphate</keyword>
<comment type="cofactor">
    <cofactor evidence="2 6">
        <name>pyridoxal 5'-phosphate</name>
        <dbReference type="ChEBI" id="CHEBI:597326"/>
    </cofactor>
</comment>
<dbReference type="SMART" id="SM01005">
    <property type="entry name" value="Ala_racemase_C"/>
    <property type="match status" value="1"/>
</dbReference>
<dbReference type="SUPFAM" id="SSF51419">
    <property type="entry name" value="PLP-binding barrel"/>
    <property type="match status" value="1"/>
</dbReference>
<evidence type="ECO:0000256" key="6">
    <source>
        <dbReference type="HAMAP-Rule" id="MF_01201"/>
    </source>
</evidence>
<feature type="binding site" evidence="6">
    <location>
        <position position="322"/>
    </location>
    <ligand>
        <name>substrate</name>
    </ligand>
</feature>
<dbReference type="Proteomes" id="UP000824321">
    <property type="component" value="Chromosome"/>
</dbReference>